<dbReference type="RefSeq" id="WP_134720308.1">
    <property type="nucleotide sequence ID" value="NZ_SDKM01000041.1"/>
</dbReference>
<dbReference type="GO" id="GO:0016740">
    <property type="term" value="F:transferase activity"/>
    <property type="evidence" value="ECO:0007669"/>
    <property type="project" value="UniProtKB-KW"/>
</dbReference>
<feature type="domain" description="Glutamine amidotransferase" evidence="1">
    <location>
        <begin position="24"/>
        <end position="186"/>
    </location>
</feature>
<dbReference type="SUPFAM" id="SSF52317">
    <property type="entry name" value="Class I glutamine amidotransferase-like"/>
    <property type="match status" value="1"/>
</dbReference>
<dbReference type="InterPro" id="IPR017926">
    <property type="entry name" value="GATASE"/>
</dbReference>
<dbReference type="InterPro" id="IPR029062">
    <property type="entry name" value="Class_I_gatase-like"/>
</dbReference>
<dbReference type="EMBL" id="SDKM01000041">
    <property type="protein sequence ID" value="RYP82848.1"/>
    <property type="molecule type" value="Genomic_DNA"/>
</dbReference>
<reference evidence="2 3" key="1">
    <citation type="submission" date="2019-01" db="EMBL/GenBank/DDBJ databases">
        <title>Nocardioides guangzhouensis sp. nov., an actinobacterium isolated from soil.</title>
        <authorList>
            <person name="Fu Y."/>
            <person name="Cai Y."/>
            <person name="Lin Z."/>
            <person name="Chen P."/>
        </authorList>
    </citation>
    <scope>NUCLEOTIDE SEQUENCE [LARGE SCALE GENOMIC DNA]</scope>
    <source>
        <strain evidence="2 3">130</strain>
    </source>
</reference>
<dbReference type="CDD" id="cd01741">
    <property type="entry name" value="GATase1_1"/>
    <property type="match status" value="1"/>
</dbReference>
<dbReference type="GO" id="GO:0005829">
    <property type="term" value="C:cytosol"/>
    <property type="evidence" value="ECO:0007669"/>
    <property type="project" value="TreeGrafter"/>
</dbReference>
<organism evidence="2 3">
    <name type="scientific">Nocardioides guangzhouensis</name>
    <dbReference type="NCBI Taxonomy" id="2497878"/>
    <lineage>
        <taxon>Bacteria</taxon>
        <taxon>Bacillati</taxon>
        <taxon>Actinomycetota</taxon>
        <taxon>Actinomycetes</taxon>
        <taxon>Propionibacteriales</taxon>
        <taxon>Nocardioidaceae</taxon>
        <taxon>Nocardioides</taxon>
    </lineage>
</organism>
<name>A0A4Q4Z5X4_9ACTN</name>
<keyword evidence="2" id="KW-0808">Transferase</keyword>
<gene>
    <name evidence="2" type="ORF">EKO23_20820</name>
</gene>
<dbReference type="InterPro" id="IPR044992">
    <property type="entry name" value="ChyE-like"/>
</dbReference>
<dbReference type="AlphaFoldDB" id="A0A4Q4Z5X4"/>
<dbReference type="PANTHER" id="PTHR42695">
    <property type="entry name" value="GLUTAMINE AMIDOTRANSFERASE YLR126C-RELATED"/>
    <property type="match status" value="1"/>
</dbReference>
<keyword evidence="3" id="KW-1185">Reference proteome</keyword>
<sequence length="237" mass="24831">MTSPVVLVVEHEAACPPAHVGRWLADAGCVVEVCRPYAGDALPALAPYDALLVLGGSVGANDDLDAPWLPQVRTMIREAVDTMLPTLGICLGHQLIAVALGGTVEKNPRGQQVGLIEHGWLPPAAQDPLLAGSALPRRGVQWNSDVVTVLPDGAALLAATPEQEPQAIRFAATVWGVQSHPEVDVTVLQSWADGDRDDHLEKGIDQAAVLAGIEEAATELEAAWQPVVARFAALAAP</sequence>
<dbReference type="Proteomes" id="UP000295198">
    <property type="component" value="Unassembled WGS sequence"/>
</dbReference>
<dbReference type="OrthoDB" id="5196541at2"/>
<dbReference type="Gene3D" id="3.40.50.880">
    <property type="match status" value="1"/>
</dbReference>
<keyword evidence="2" id="KW-0315">Glutamine amidotransferase</keyword>
<evidence type="ECO:0000313" key="2">
    <source>
        <dbReference type="EMBL" id="RYP82848.1"/>
    </source>
</evidence>
<dbReference type="Pfam" id="PF00117">
    <property type="entry name" value="GATase"/>
    <property type="match status" value="1"/>
</dbReference>
<evidence type="ECO:0000259" key="1">
    <source>
        <dbReference type="Pfam" id="PF00117"/>
    </source>
</evidence>
<comment type="caution">
    <text evidence="2">The sequence shown here is derived from an EMBL/GenBank/DDBJ whole genome shotgun (WGS) entry which is preliminary data.</text>
</comment>
<dbReference type="PROSITE" id="PS51273">
    <property type="entry name" value="GATASE_TYPE_1"/>
    <property type="match status" value="1"/>
</dbReference>
<evidence type="ECO:0000313" key="3">
    <source>
        <dbReference type="Proteomes" id="UP000295198"/>
    </source>
</evidence>
<dbReference type="PANTHER" id="PTHR42695:SF5">
    <property type="entry name" value="GLUTAMINE AMIDOTRANSFERASE YLR126C-RELATED"/>
    <property type="match status" value="1"/>
</dbReference>
<protein>
    <submittedName>
        <fullName evidence="2">Type 1 glutamine amidotransferase</fullName>
    </submittedName>
</protein>
<proteinExistence type="predicted"/>
<accession>A0A4Q4Z5X4</accession>